<gene>
    <name evidence="2" type="ORF">AY555_11105</name>
</gene>
<organism evidence="2 3">
    <name type="scientific">Haematospirillum jordaniae</name>
    <dbReference type="NCBI Taxonomy" id="1549855"/>
    <lineage>
        <taxon>Bacteria</taxon>
        <taxon>Pseudomonadati</taxon>
        <taxon>Pseudomonadota</taxon>
        <taxon>Alphaproteobacteria</taxon>
        <taxon>Rhodospirillales</taxon>
        <taxon>Novispirillaceae</taxon>
        <taxon>Haematospirillum</taxon>
    </lineage>
</organism>
<dbReference type="KEGG" id="hjo:AY555_11105"/>
<dbReference type="EMBL" id="CP014527">
    <property type="protein sequence ID" value="AMW35906.1"/>
    <property type="molecule type" value="Genomic_DNA"/>
</dbReference>
<dbReference type="AlphaFoldDB" id="A0A143DH04"/>
<proteinExistence type="predicted"/>
<accession>A0A143DH04</accession>
<reference evidence="2 3" key="1">
    <citation type="submission" date="2016-02" db="EMBL/GenBank/DDBJ databases">
        <title>Complete Genome of H5569, the type strain of the newly described species Haematospirillium jordaniae.</title>
        <authorList>
            <person name="Nicholson A.C."/>
            <person name="Humrighouse B.W."/>
            <person name="Loparov V."/>
            <person name="McQuiston J.R."/>
        </authorList>
    </citation>
    <scope>NUCLEOTIDE SEQUENCE [LARGE SCALE GENOMIC DNA]</scope>
    <source>
        <strain evidence="2 3">H5569</strain>
        <plasmid evidence="3">Plasmid unnamed 2</plasmid>
    </source>
</reference>
<keyword evidence="3" id="KW-1185">Reference proteome</keyword>
<name>A0A143DH04_9PROT</name>
<sequence length="106" mass="11732">MPYTIYRTIDNIYVGEAILDDSHRNPLSPDNWLIPAGCVTVPPPALAEGEQARWDQDTWVIEAIPKEEPITITPPHSCLGQGDSLALPSQDRLVHRTTVGNRQGHP</sequence>
<evidence type="ECO:0000313" key="3">
    <source>
        <dbReference type="Proteomes" id="UP000076066"/>
    </source>
</evidence>
<keyword evidence="2" id="KW-0614">Plasmid</keyword>
<feature type="region of interest" description="Disordered" evidence="1">
    <location>
        <begin position="71"/>
        <end position="106"/>
    </location>
</feature>
<geneLocation type="plasmid" evidence="2 3">
    <name>unnamed 2</name>
</geneLocation>
<protein>
    <recommendedName>
        <fullName evidence="4">Phage tail protein</fullName>
    </recommendedName>
</protein>
<evidence type="ECO:0008006" key="4">
    <source>
        <dbReference type="Google" id="ProtNLM"/>
    </source>
</evidence>
<evidence type="ECO:0000256" key="1">
    <source>
        <dbReference type="SAM" id="MobiDB-lite"/>
    </source>
</evidence>
<dbReference type="Proteomes" id="UP000076066">
    <property type="component" value="Plasmid unnamed 2"/>
</dbReference>
<evidence type="ECO:0000313" key="2">
    <source>
        <dbReference type="EMBL" id="AMW35906.1"/>
    </source>
</evidence>